<protein>
    <submittedName>
        <fullName evidence="1">Uncharacterized protein</fullName>
    </submittedName>
</protein>
<dbReference type="OrthoDB" id="2376332at2"/>
<dbReference type="RefSeq" id="WP_138126773.1">
    <property type="nucleotide sequence ID" value="NZ_SWLG01000007.1"/>
</dbReference>
<reference evidence="1 2" key="1">
    <citation type="submission" date="2019-04" db="EMBL/GenBank/DDBJ databases">
        <title>Bacillus caeni sp. nov., a bacterium isolated from mangrove sediment.</title>
        <authorList>
            <person name="Huang H."/>
            <person name="Mo K."/>
            <person name="Hu Y."/>
        </authorList>
    </citation>
    <scope>NUCLEOTIDE SEQUENCE [LARGE SCALE GENOMIC DNA]</scope>
    <source>
        <strain evidence="1 2">HB172195</strain>
    </source>
</reference>
<organism evidence="1 2">
    <name type="scientific">Exobacillus caeni</name>
    <dbReference type="NCBI Taxonomy" id="2574798"/>
    <lineage>
        <taxon>Bacteria</taxon>
        <taxon>Bacillati</taxon>
        <taxon>Bacillota</taxon>
        <taxon>Bacilli</taxon>
        <taxon>Bacillales</taxon>
        <taxon>Guptibacillaceae</taxon>
        <taxon>Exobacillus</taxon>
    </lineage>
</organism>
<dbReference type="Proteomes" id="UP000308230">
    <property type="component" value="Unassembled WGS sequence"/>
</dbReference>
<dbReference type="EMBL" id="SWLG01000007">
    <property type="protein sequence ID" value="TLS37262.1"/>
    <property type="molecule type" value="Genomic_DNA"/>
</dbReference>
<sequence length="208" mass="24746">MLVTFYEYKIKPEQRNVFEEVQEKANILYEKHDAGKTLHFENLQQEGTWLEILINSPAEKADGMQNDPEVNAQWDVFKSCLAEEEISEREYRLLSGDFEPAGEFMKLYRFHVPPQNLERYFEINANTAHIYNYYIDSKTVHLQCKSNPTEIVQLQFYKDYEAYEKAMESVNNEPEITLLWDQFTSILEPAQNKIEEKNYQQQQFTNES</sequence>
<proteinExistence type="predicted"/>
<evidence type="ECO:0000313" key="1">
    <source>
        <dbReference type="EMBL" id="TLS37262.1"/>
    </source>
</evidence>
<evidence type="ECO:0000313" key="2">
    <source>
        <dbReference type="Proteomes" id="UP000308230"/>
    </source>
</evidence>
<dbReference type="AlphaFoldDB" id="A0A5R9F0V4"/>
<comment type="caution">
    <text evidence="1">The sequence shown here is derived from an EMBL/GenBank/DDBJ whole genome shotgun (WGS) entry which is preliminary data.</text>
</comment>
<keyword evidence="2" id="KW-1185">Reference proteome</keyword>
<gene>
    <name evidence="1" type="ORF">FCL54_12120</name>
</gene>
<accession>A0A5R9F0V4</accession>
<name>A0A5R9F0V4_9BACL</name>